<evidence type="ECO:0000313" key="2">
    <source>
        <dbReference type="Proteomes" id="UP000256345"/>
    </source>
</evidence>
<organism evidence="1 2">
    <name type="scientific">Archangium gephyra</name>
    <dbReference type="NCBI Taxonomy" id="48"/>
    <lineage>
        <taxon>Bacteria</taxon>
        <taxon>Pseudomonadati</taxon>
        <taxon>Myxococcota</taxon>
        <taxon>Myxococcia</taxon>
        <taxon>Myxococcales</taxon>
        <taxon>Cystobacterineae</taxon>
        <taxon>Archangiaceae</taxon>
        <taxon>Archangium</taxon>
    </lineage>
</organism>
<name>A0ABX9K3U8_9BACT</name>
<sequence>MPSQRSGKWEVLVATLVGVLCGIPWVTSAAPKQEPAVSPHLVSREHAQGLITRFRETTAAPGAVYAQSLARSAFDALLAQPGAAGIRIYYGKYADGRPTVVLYAYDKDGRDLPLLSANRTSNCPPFCPGTEVPEETLWGTPATAAQGPAAVSPHLVSREHAQELIARFRATAEPGAVRAQSLARSAFDALLAQPGAVGIRIYYGRYADGRETVVLYAYDKDGRDFTLMPMNESIRCPPVCPDTEELESAPHED</sequence>
<dbReference type="Proteomes" id="UP000256345">
    <property type="component" value="Unassembled WGS sequence"/>
</dbReference>
<gene>
    <name evidence="1" type="ORF">ATI61_10459</name>
</gene>
<dbReference type="EMBL" id="QUMU01000004">
    <property type="protein sequence ID" value="REG32772.1"/>
    <property type="molecule type" value="Genomic_DNA"/>
</dbReference>
<proteinExistence type="predicted"/>
<comment type="caution">
    <text evidence="1">The sequence shown here is derived from an EMBL/GenBank/DDBJ whole genome shotgun (WGS) entry which is preliminary data.</text>
</comment>
<keyword evidence="2" id="KW-1185">Reference proteome</keyword>
<evidence type="ECO:0008006" key="3">
    <source>
        <dbReference type="Google" id="ProtNLM"/>
    </source>
</evidence>
<reference evidence="1 2" key="1">
    <citation type="submission" date="2018-08" db="EMBL/GenBank/DDBJ databases">
        <title>Genomic Encyclopedia of Archaeal and Bacterial Type Strains, Phase II (KMG-II): from individual species to whole genera.</title>
        <authorList>
            <person name="Goeker M."/>
        </authorList>
    </citation>
    <scope>NUCLEOTIDE SEQUENCE [LARGE SCALE GENOMIC DNA]</scope>
    <source>
        <strain evidence="1 2">DSM 2261</strain>
    </source>
</reference>
<accession>A0ABX9K3U8</accession>
<evidence type="ECO:0000313" key="1">
    <source>
        <dbReference type="EMBL" id="REG32772.1"/>
    </source>
</evidence>
<protein>
    <recommendedName>
        <fullName evidence="3">DUF1571 domain-containing protein</fullName>
    </recommendedName>
</protein>